<accession>A0A1V4AUC9</accession>
<dbReference type="AlphaFoldDB" id="A0A1V4AUC9"/>
<dbReference type="Proteomes" id="UP000189681">
    <property type="component" value="Unassembled WGS sequence"/>
</dbReference>
<evidence type="ECO:0000313" key="2">
    <source>
        <dbReference type="Proteomes" id="UP000189681"/>
    </source>
</evidence>
<protein>
    <submittedName>
        <fullName evidence="1">Uncharacterized protein</fullName>
    </submittedName>
</protein>
<reference evidence="1 2" key="1">
    <citation type="journal article" date="2017" name="Water Res.">
        <title>Discovery and metagenomic analysis of an anammox bacterial enrichment related to Candidatus "Brocadia caroliniensis" in a full-scale glycerol-fed nitritation-denitritation separate centrate treatment process.</title>
        <authorList>
            <person name="Park H."/>
            <person name="Brotto A.C."/>
            <person name="van Loosdrecht M.C."/>
            <person name="Chandran K."/>
        </authorList>
    </citation>
    <scope>NUCLEOTIDE SEQUENCE [LARGE SCALE GENOMIC DNA]</scope>
    <source>
        <strain evidence="1">26THWARD</strain>
    </source>
</reference>
<proteinExistence type="predicted"/>
<dbReference type="EMBL" id="AYTS01000063">
    <property type="protein sequence ID" value="OOP56728.1"/>
    <property type="molecule type" value="Genomic_DNA"/>
</dbReference>
<comment type="caution">
    <text evidence="1">The sequence shown here is derived from an EMBL/GenBank/DDBJ whole genome shotgun (WGS) entry which is preliminary data.</text>
</comment>
<organism evidence="1 2">
    <name type="scientific">Candidatus Brocadia carolinensis</name>
    <dbReference type="NCBI Taxonomy" id="1004156"/>
    <lineage>
        <taxon>Bacteria</taxon>
        <taxon>Pseudomonadati</taxon>
        <taxon>Planctomycetota</taxon>
        <taxon>Candidatus Brocadiia</taxon>
        <taxon>Candidatus Brocadiales</taxon>
        <taxon>Candidatus Brocadiaceae</taxon>
        <taxon>Candidatus Brocadia</taxon>
    </lineage>
</organism>
<sequence>MASDMEIRQKGLKILFKSLGEVDAIRFLSQITSEKRNYLKLQDKLFEDMSVEDIYRKAKEYSGKKQCMKMQRKTKC</sequence>
<gene>
    <name evidence="1" type="ORF">AYP45_07480</name>
</gene>
<evidence type="ECO:0000313" key="1">
    <source>
        <dbReference type="EMBL" id="OOP56728.1"/>
    </source>
</evidence>
<name>A0A1V4AUC9_9BACT</name>